<dbReference type="PANTHER" id="PTHR43591">
    <property type="entry name" value="METHYLTRANSFERASE"/>
    <property type="match status" value="1"/>
</dbReference>
<dbReference type="GeneID" id="101862811"/>
<dbReference type="CDD" id="cd02440">
    <property type="entry name" value="AdoMet_MTases"/>
    <property type="match status" value="1"/>
</dbReference>
<dbReference type="PANTHER" id="PTHR43591:SF101">
    <property type="entry name" value="METHYLTRANSFERASE-LIKE PROTEIN 27"/>
    <property type="match status" value="1"/>
</dbReference>
<dbReference type="InterPro" id="IPR029063">
    <property type="entry name" value="SAM-dependent_MTases_sf"/>
</dbReference>
<dbReference type="Gene3D" id="3.40.50.150">
    <property type="entry name" value="Vaccinia Virus protein VP39"/>
    <property type="match status" value="1"/>
</dbReference>
<keyword evidence="2" id="KW-0808">Transferase</keyword>
<dbReference type="RefSeq" id="XP_005102253.2">
    <property type="nucleotide sequence ID" value="XM_005102196.3"/>
</dbReference>
<dbReference type="SUPFAM" id="SSF53335">
    <property type="entry name" value="S-adenosyl-L-methionine-dependent methyltransferases"/>
    <property type="match status" value="1"/>
</dbReference>
<dbReference type="Proteomes" id="UP000694888">
    <property type="component" value="Unplaced"/>
</dbReference>
<keyword evidence="1" id="KW-1185">Reference proteome</keyword>
<sequence>MSEGAATTSTLSREQAVAAVKAYIRPCQTPLSLAKVYDDTAQQYDQYMHVLGLNGPQRMVRKVEELLGDNFGAKIIDVGAGSGLAGMELFEAGYKNLDAVDASQGLLKVAEKKGCYKNRICQFVGQQPLPINNDTYDVAVLCGAMGESHIPKIGLRDIIRIVKPGGYIVNVFREEALRVPYYGDGLEPYMRQLEQEGLWKEHARHVFPKNIDNVEGLMLVHRIM</sequence>
<reference evidence="2" key="1">
    <citation type="submission" date="2025-08" db="UniProtKB">
        <authorList>
            <consortium name="RefSeq"/>
        </authorList>
    </citation>
    <scope>IDENTIFICATION</scope>
</reference>
<gene>
    <name evidence="2" type="primary">LOC101862811</name>
</gene>
<name>A0ABM0JV58_APLCA</name>
<proteinExistence type="predicted"/>
<accession>A0ABM0JV58</accession>
<dbReference type="GO" id="GO:0032259">
    <property type="term" value="P:methylation"/>
    <property type="evidence" value="ECO:0007669"/>
    <property type="project" value="UniProtKB-KW"/>
</dbReference>
<evidence type="ECO:0000313" key="2">
    <source>
        <dbReference type="RefSeq" id="XP_005102253.2"/>
    </source>
</evidence>
<organism evidence="1 2">
    <name type="scientific">Aplysia californica</name>
    <name type="common">California sea hare</name>
    <dbReference type="NCBI Taxonomy" id="6500"/>
    <lineage>
        <taxon>Eukaryota</taxon>
        <taxon>Metazoa</taxon>
        <taxon>Spiralia</taxon>
        <taxon>Lophotrochozoa</taxon>
        <taxon>Mollusca</taxon>
        <taxon>Gastropoda</taxon>
        <taxon>Heterobranchia</taxon>
        <taxon>Euthyneura</taxon>
        <taxon>Tectipleura</taxon>
        <taxon>Aplysiida</taxon>
        <taxon>Aplysioidea</taxon>
        <taxon>Aplysiidae</taxon>
        <taxon>Aplysia</taxon>
    </lineage>
</organism>
<protein>
    <submittedName>
        <fullName evidence="2">Demethylmenaquinone methyltransferase</fullName>
    </submittedName>
</protein>
<keyword evidence="2" id="KW-0489">Methyltransferase</keyword>
<evidence type="ECO:0000313" key="1">
    <source>
        <dbReference type="Proteomes" id="UP000694888"/>
    </source>
</evidence>
<dbReference type="GO" id="GO:0008168">
    <property type="term" value="F:methyltransferase activity"/>
    <property type="evidence" value="ECO:0007669"/>
    <property type="project" value="UniProtKB-KW"/>
</dbReference>
<dbReference type="Pfam" id="PF01209">
    <property type="entry name" value="Ubie_methyltran"/>
    <property type="match status" value="1"/>
</dbReference>